<reference evidence="1" key="2">
    <citation type="journal article" date="2015" name="Fish Shellfish Immunol.">
        <title>Early steps in the European eel (Anguilla anguilla)-Vibrio vulnificus interaction in the gills: Role of the RtxA13 toxin.</title>
        <authorList>
            <person name="Callol A."/>
            <person name="Pajuelo D."/>
            <person name="Ebbesson L."/>
            <person name="Teles M."/>
            <person name="MacKenzie S."/>
            <person name="Amaro C."/>
        </authorList>
    </citation>
    <scope>NUCLEOTIDE SEQUENCE</scope>
</reference>
<protein>
    <submittedName>
        <fullName evidence="1">Uncharacterized protein</fullName>
    </submittedName>
</protein>
<accession>A0A0E9XHI2</accession>
<evidence type="ECO:0000313" key="1">
    <source>
        <dbReference type="EMBL" id="JAI01159.1"/>
    </source>
</evidence>
<organism evidence="1">
    <name type="scientific">Anguilla anguilla</name>
    <name type="common">European freshwater eel</name>
    <name type="synonym">Muraena anguilla</name>
    <dbReference type="NCBI Taxonomy" id="7936"/>
    <lineage>
        <taxon>Eukaryota</taxon>
        <taxon>Metazoa</taxon>
        <taxon>Chordata</taxon>
        <taxon>Craniata</taxon>
        <taxon>Vertebrata</taxon>
        <taxon>Euteleostomi</taxon>
        <taxon>Actinopterygii</taxon>
        <taxon>Neopterygii</taxon>
        <taxon>Teleostei</taxon>
        <taxon>Anguilliformes</taxon>
        <taxon>Anguillidae</taxon>
        <taxon>Anguilla</taxon>
    </lineage>
</organism>
<proteinExistence type="predicted"/>
<dbReference type="EMBL" id="GBXM01007419">
    <property type="protein sequence ID" value="JAI01159.1"/>
    <property type="molecule type" value="Transcribed_RNA"/>
</dbReference>
<dbReference type="AlphaFoldDB" id="A0A0E9XHI2"/>
<sequence length="83" mass="9527">MYAVSFKLCSIGIKGPNVWQEKIHTLHLHHRPAPLTQDQMDPFMLFTLPDPTPCLLKQISRFVRPCNICPVFKPTVLVITFPL</sequence>
<name>A0A0E9XHI2_ANGAN</name>
<reference evidence="1" key="1">
    <citation type="submission" date="2014-11" db="EMBL/GenBank/DDBJ databases">
        <authorList>
            <person name="Amaro Gonzalez C."/>
        </authorList>
    </citation>
    <scope>NUCLEOTIDE SEQUENCE</scope>
</reference>